<evidence type="ECO:0000313" key="2">
    <source>
        <dbReference type="EMBL" id="SDX08315.1"/>
    </source>
</evidence>
<dbReference type="Gene3D" id="3.90.1520.10">
    <property type="entry name" value="H-NOX domain"/>
    <property type="match status" value="1"/>
</dbReference>
<accession>A0A1H2YTD9</accession>
<reference evidence="2 3" key="1">
    <citation type="submission" date="2016-10" db="EMBL/GenBank/DDBJ databases">
        <authorList>
            <person name="de Groot N.N."/>
        </authorList>
    </citation>
    <scope>NUCLEOTIDE SEQUENCE [LARGE SCALE GENOMIC DNA]</scope>
    <source>
        <strain evidence="2 3">DSM 24956</strain>
    </source>
</reference>
<dbReference type="GO" id="GO:0019934">
    <property type="term" value="P:cGMP-mediated signaling"/>
    <property type="evidence" value="ECO:0007669"/>
    <property type="project" value="TreeGrafter"/>
</dbReference>
<dbReference type="EMBL" id="FNNJ01000003">
    <property type="protein sequence ID" value="SDX08315.1"/>
    <property type="molecule type" value="Genomic_DNA"/>
</dbReference>
<protein>
    <submittedName>
        <fullName evidence="2">Haem-NO-binding</fullName>
    </submittedName>
</protein>
<dbReference type="PANTHER" id="PTHR45655">
    <property type="entry name" value="GUANYLATE CYCLASE SOLUBLE SUBUNIT BETA-2"/>
    <property type="match status" value="1"/>
</dbReference>
<keyword evidence="3" id="KW-1185">Reference proteome</keyword>
<dbReference type="STRING" id="762486.SAMN05444411_10351"/>
<dbReference type="GO" id="GO:0008074">
    <property type="term" value="C:guanylate cyclase complex, soluble"/>
    <property type="evidence" value="ECO:0007669"/>
    <property type="project" value="TreeGrafter"/>
</dbReference>
<proteinExistence type="predicted"/>
<name>A0A1H2YTD9_9FLAO</name>
<dbReference type="InterPro" id="IPR011644">
    <property type="entry name" value="Heme_NO-bd"/>
</dbReference>
<dbReference type="RefSeq" id="WP_090122095.1">
    <property type="nucleotide sequence ID" value="NZ_FNNJ01000003.1"/>
</dbReference>
<gene>
    <name evidence="2" type="ORF">SAMN05444411_10351</name>
</gene>
<dbReference type="GO" id="GO:0004383">
    <property type="term" value="F:guanylate cyclase activity"/>
    <property type="evidence" value="ECO:0007669"/>
    <property type="project" value="TreeGrafter"/>
</dbReference>
<dbReference type="InterPro" id="IPR038158">
    <property type="entry name" value="H-NOX_domain_sf"/>
</dbReference>
<feature type="domain" description="Heme NO-binding" evidence="1">
    <location>
        <begin position="2"/>
        <end position="162"/>
    </location>
</feature>
<dbReference type="Pfam" id="PF07700">
    <property type="entry name" value="HNOB"/>
    <property type="match status" value="1"/>
</dbReference>
<dbReference type="SUPFAM" id="SSF111126">
    <property type="entry name" value="Ligand-binding domain in the NO signalling and Golgi transport"/>
    <property type="match status" value="1"/>
</dbReference>
<dbReference type="OrthoDB" id="981203at2"/>
<organism evidence="2 3">
    <name type="scientific">Lutibacter oricola</name>
    <dbReference type="NCBI Taxonomy" id="762486"/>
    <lineage>
        <taxon>Bacteria</taxon>
        <taxon>Pseudomonadati</taxon>
        <taxon>Bacteroidota</taxon>
        <taxon>Flavobacteriia</taxon>
        <taxon>Flavobacteriales</taxon>
        <taxon>Flavobacteriaceae</taxon>
        <taxon>Lutibacter</taxon>
    </lineage>
</organism>
<dbReference type="PANTHER" id="PTHR45655:SF13">
    <property type="entry name" value="SOLUBLE GUANYLATE CYCLASE GCY-32-RELATED"/>
    <property type="match status" value="1"/>
</dbReference>
<dbReference type="GO" id="GO:0070482">
    <property type="term" value="P:response to oxygen levels"/>
    <property type="evidence" value="ECO:0007669"/>
    <property type="project" value="TreeGrafter"/>
</dbReference>
<evidence type="ECO:0000313" key="3">
    <source>
        <dbReference type="Proteomes" id="UP000199595"/>
    </source>
</evidence>
<dbReference type="GO" id="GO:0020037">
    <property type="term" value="F:heme binding"/>
    <property type="evidence" value="ECO:0007669"/>
    <property type="project" value="InterPro"/>
</dbReference>
<dbReference type="InterPro" id="IPR024096">
    <property type="entry name" value="NO_sig/Golgi_transp_ligand-bd"/>
</dbReference>
<sequence>MYGIVNKSIQDLITEKFGEDQWVAIKEKSGVDIDFFLSNEPYDDDVTYNLVVTASEVLGIPAEDILHTFGEWWILRTGKEKYGALLQAGGENLKTFLVNLPSFHNRIMLMYPKLTPPEFKVSDIEENSIHIHYHSKREGLQEFVRGILSGLCKTYEVEVDIELLQARSEGSTHEIFKVNW</sequence>
<dbReference type="Proteomes" id="UP000199595">
    <property type="component" value="Unassembled WGS sequence"/>
</dbReference>
<dbReference type="AlphaFoldDB" id="A0A1H2YTD9"/>
<evidence type="ECO:0000259" key="1">
    <source>
        <dbReference type="Pfam" id="PF07700"/>
    </source>
</evidence>